<accession>A0ABW8SL59</accession>
<name>A0ABW8SL59_9CLOT</name>
<organism evidence="2 3">
    <name type="scientific">Candidatus Clostridium eludens</name>
    <dbReference type="NCBI Taxonomy" id="3381663"/>
    <lineage>
        <taxon>Bacteria</taxon>
        <taxon>Bacillati</taxon>
        <taxon>Bacillota</taxon>
        <taxon>Clostridia</taxon>
        <taxon>Eubacteriales</taxon>
        <taxon>Clostridiaceae</taxon>
        <taxon>Clostridium</taxon>
    </lineage>
</organism>
<feature type="domain" description="YprB ribonuclease H-like" evidence="1">
    <location>
        <begin position="26"/>
        <end position="192"/>
    </location>
</feature>
<keyword evidence="3" id="KW-1185">Reference proteome</keyword>
<dbReference type="Proteomes" id="UP001623660">
    <property type="component" value="Unassembled WGS sequence"/>
</dbReference>
<dbReference type="RefSeq" id="WP_406792463.1">
    <property type="nucleotide sequence ID" value="NZ_JBJHZX010000017.1"/>
</dbReference>
<evidence type="ECO:0000313" key="2">
    <source>
        <dbReference type="EMBL" id="MFL0196353.1"/>
    </source>
</evidence>
<gene>
    <name evidence="2" type="ORF">ACJDU8_12420</name>
</gene>
<dbReference type="EMBL" id="JBJHZX010000017">
    <property type="protein sequence ID" value="MFL0196353.1"/>
    <property type="molecule type" value="Genomic_DNA"/>
</dbReference>
<evidence type="ECO:0000259" key="1">
    <source>
        <dbReference type="Pfam" id="PF13482"/>
    </source>
</evidence>
<dbReference type="PANTHER" id="PTHR38462">
    <property type="entry name" value="EXONUCLEASE-LIKE PROTEIN"/>
    <property type="match status" value="1"/>
</dbReference>
<sequence length="265" mass="31675">MEIKEYDHLINVKSNVFLSCDMENIAYFDIETTGFDRECDNIVLISFGRFLSKNKLIIKQYFADTLEDESEILYNFGMDILKYDKWCSYNGIAFDEPFIKERMRRNNICFEFPPYHIDLYRLIRPYYKQLGMERCNLKTVEKYLGINREDKIDGGISVDLYKEFLKSKTNSIKYTIMLHNYEDVLNLPKIHEFTFKIRNNNLLVRENCITEKQKRYLKILLKKNNVNLNIQLEKISKKVASQIIDYLLKGEKDTEKFANIIDNSY</sequence>
<protein>
    <submittedName>
        <fullName evidence="2">Ribonuclease H-like domain-containing protein</fullName>
    </submittedName>
</protein>
<dbReference type="InterPro" id="IPR036397">
    <property type="entry name" value="RNaseH_sf"/>
</dbReference>
<comment type="caution">
    <text evidence="2">The sequence shown here is derived from an EMBL/GenBank/DDBJ whole genome shotgun (WGS) entry which is preliminary data.</text>
</comment>
<dbReference type="Pfam" id="PF13482">
    <property type="entry name" value="RNase_H_2"/>
    <property type="match status" value="1"/>
</dbReference>
<dbReference type="PANTHER" id="PTHR38462:SF1">
    <property type="entry name" value="YPRB RIBONUCLEASE H-LIKE DOMAIN-CONTAINING PROTEIN"/>
    <property type="match status" value="1"/>
</dbReference>
<evidence type="ECO:0000313" key="3">
    <source>
        <dbReference type="Proteomes" id="UP001623660"/>
    </source>
</evidence>
<dbReference type="Gene3D" id="3.30.420.10">
    <property type="entry name" value="Ribonuclease H-like superfamily/Ribonuclease H"/>
    <property type="match status" value="1"/>
</dbReference>
<dbReference type="SUPFAM" id="SSF53098">
    <property type="entry name" value="Ribonuclease H-like"/>
    <property type="match status" value="1"/>
</dbReference>
<dbReference type="InterPro" id="IPR038720">
    <property type="entry name" value="YprB_RNase_H-like_dom"/>
</dbReference>
<proteinExistence type="predicted"/>
<reference evidence="2 3" key="1">
    <citation type="submission" date="2024-11" db="EMBL/GenBank/DDBJ databases">
        <authorList>
            <person name="Heng Y.C."/>
            <person name="Lim A.C.H."/>
            <person name="Lee J.K.Y."/>
            <person name="Kittelmann S."/>
        </authorList>
    </citation>
    <scope>NUCLEOTIDE SEQUENCE [LARGE SCALE GENOMIC DNA]</scope>
    <source>
        <strain evidence="2 3">WILCCON 0269</strain>
    </source>
</reference>
<dbReference type="InterPro" id="IPR012337">
    <property type="entry name" value="RNaseH-like_sf"/>
</dbReference>